<evidence type="ECO:0000256" key="2">
    <source>
        <dbReference type="SAM" id="Phobius"/>
    </source>
</evidence>
<gene>
    <name evidence="3" type="ORF">LDH80_39070</name>
</gene>
<proteinExistence type="predicted"/>
<protein>
    <submittedName>
        <fullName evidence="3">MFS transporter</fullName>
    </submittedName>
</protein>
<dbReference type="PANTHER" id="PTHR23542">
    <property type="match status" value="1"/>
</dbReference>
<feature type="transmembrane region" description="Helical" evidence="2">
    <location>
        <begin position="156"/>
        <end position="178"/>
    </location>
</feature>
<feature type="transmembrane region" description="Helical" evidence="2">
    <location>
        <begin position="198"/>
        <end position="219"/>
    </location>
</feature>
<dbReference type="Proteomes" id="UP001164506">
    <property type="component" value="Chromosome"/>
</dbReference>
<dbReference type="SUPFAM" id="SSF103473">
    <property type="entry name" value="MFS general substrate transporter"/>
    <property type="match status" value="1"/>
</dbReference>
<dbReference type="InterPro" id="IPR011701">
    <property type="entry name" value="MFS"/>
</dbReference>
<keyword evidence="2" id="KW-0472">Membrane</keyword>
<dbReference type="InterPro" id="IPR036259">
    <property type="entry name" value="MFS_trans_sf"/>
</dbReference>
<keyword evidence="2" id="KW-0812">Transmembrane</keyword>
<organism evidence="3 4">
    <name type="scientific">Streptomyces tanashiensis</name>
    <dbReference type="NCBI Taxonomy" id="67367"/>
    <lineage>
        <taxon>Bacteria</taxon>
        <taxon>Bacillati</taxon>
        <taxon>Actinomycetota</taxon>
        <taxon>Actinomycetes</taxon>
        <taxon>Kitasatosporales</taxon>
        <taxon>Streptomycetaceae</taxon>
        <taxon>Streptomyces</taxon>
    </lineage>
</organism>
<evidence type="ECO:0000313" key="4">
    <source>
        <dbReference type="Proteomes" id="UP001164506"/>
    </source>
</evidence>
<dbReference type="Gene3D" id="1.20.1250.20">
    <property type="entry name" value="MFS general substrate transporter like domains"/>
    <property type="match status" value="1"/>
</dbReference>
<feature type="region of interest" description="Disordered" evidence="1">
    <location>
        <begin position="318"/>
        <end position="338"/>
    </location>
</feature>
<keyword evidence="4" id="KW-1185">Reference proteome</keyword>
<name>A0ABY6R9K4_9ACTN</name>
<dbReference type="PANTHER" id="PTHR23542:SF1">
    <property type="entry name" value="MAJOR FACILITATOR SUPERFAMILY (MFS) PROFILE DOMAIN-CONTAINING PROTEIN"/>
    <property type="match status" value="1"/>
</dbReference>
<dbReference type="EMBL" id="CP084204">
    <property type="protein sequence ID" value="UZX26287.1"/>
    <property type="molecule type" value="Genomic_DNA"/>
</dbReference>
<dbReference type="RefSeq" id="WP_267260348.1">
    <property type="nucleotide sequence ID" value="NZ_CP084204.1"/>
</dbReference>
<dbReference type="Pfam" id="PF07690">
    <property type="entry name" value="MFS_1"/>
    <property type="match status" value="1"/>
</dbReference>
<feature type="transmembrane region" description="Helical" evidence="2">
    <location>
        <begin position="88"/>
        <end position="111"/>
    </location>
</feature>
<reference evidence="3" key="1">
    <citation type="submission" date="2021-09" db="EMBL/GenBank/DDBJ databases">
        <title>Complete genome sequence and metabolic characterization of Streptomyces tanashiensis DSM 731 the producer of antibacterial Kalafungin and diverse secondary metabolites.</title>
        <authorList>
            <person name="Abbasi M.N."/>
            <person name="Anwar M.N."/>
            <person name="Alam K."/>
            <person name="Shoaib M."/>
            <person name="Lin Z."/>
            <person name="Hayat M."/>
            <person name="Ali M.I."/>
            <person name="Malik H.M.T."/>
            <person name="Ahmed I."/>
            <person name="Li A."/>
            <person name="Hailong Wang H."/>
            <person name="Zhang Y."/>
        </authorList>
    </citation>
    <scope>NUCLEOTIDE SEQUENCE</scope>
    <source>
        <strain evidence="3">Kala</strain>
    </source>
</reference>
<evidence type="ECO:0000256" key="1">
    <source>
        <dbReference type="SAM" id="MobiDB-lite"/>
    </source>
</evidence>
<feature type="transmembrane region" description="Helical" evidence="2">
    <location>
        <begin position="131"/>
        <end position="149"/>
    </location>
</feature>
<feature type="transmembrane region" description="Helical" evidence="2">
    <location>
        <begin position="59"/>
        <end position="81"/>
    </location>
</feature>
<feature type="region of interest" description="Disordered" evidence="1">
    <location>
        <begin position="399"/>
        <end position="425"/>
    </location>
</feature>
<accession>A0ABY6R9K4</accession>
<sequence length="501" mass="50974">MATIGMTSKLGASMTSLSLLLLVGSSHSYGTAGLAVSCSTLGQGLTAPYRGRLVDRIPARTALLSCLAAHLTTVIALIAAVRSGADATLICTLAAAVGASAPPVAVMMRAVWHSATTSATLNTAMSLDASMMGVALIIGPVLAGWLSLFSSLLPSAAVATMTVTTVALVVGRSSALVGPSAGARHWLGPLASSLLRRLLAADALVVMGVTAVDVVLPVYARQEHVAKLTGLYLGPASAGQHVQGRGRARAGERGRQALAPVRIRDRHVLSAAPGAGGDAWSVHCGRGGGLHGVGPAAVRGRLGGRPVDCRLGEGRGRAHVEEAGGRPARPVRRPAARRDCPTGLPDALHAAADALGDLGARASRSRVGVEVQSVTALTVWGTAPAECDQRAAMCRSASRAAPTGPCAPRRPGVTLHPRPARRRDTPAARHYVQHELGEDWAMHGALHGQSFGDPTGAMVGYSQDIGTISPVPLIADAPAHNASASFALADDLGGGKSTRSN</sequence>
<evidence type="ECO:0000313" key="3">
    <source>
        <dbReference type="EMBL" id="UZX26287.1"/>
    </source>
</evidence>
<dbReference type="GeneID" id="95605567"/>
<keyword evidence="2" id="KW-1133">Transmembrane helix</keyword>